<comment type="caution">
    <text evidence="6">The sequence shown here is derived from an EMBL/GenBank/DDBJ whole genome shotgun (WGS) entry which is preliminary data.</text>
</comment>
<dbReference type="InterPro" id="IPR011008">
    <property type="entry name" value="Dimeric_a/b-barrel"/>
</dbReference>
<proteinExistence type="predicted"/>
<feature type="domain" description="HTH cro/C1-type" evidence="4">
    <location>
        <begin position="17"/>
        <end position="44"/>
    </location>
</feature>
<dbReference type="InterPro" id="IPR000485">
    <property type="entry name" value="AsnC-type_HTH_dom"/>
</dbReference>
<protein>
    <submittedName>
        <fullName evidence="6">Leucine-responsive regulatory protein</fullName>
    </submittedName>
</protein>
<dbReference type="InterPro" id="IPR019887">
    <property type="entry name" value="Tscrpt_reg_AsnC/Lrp_C"/>
</dbReference>
<sequence>MQDQTAPTPDRIDRRLLALLQQDARLTQEQLAEQVGLSASAVQRRVRRLEQLGVIQGYRAVLNPRALGLELSTLLSVRLEKHRAGSQRSPLESFRAAVQTWPEVVECLALTGEMDYVLRVHVQDMDHYAHFVLETLLKHESVEDVKSSFVLAQIKPYTGIAV</sequence>
<dbReference type="EMBL" id="MLJW01000190">
    <property type="protein sequence ID" value="OIQ94247.1"/>
    <property type="molecule type" value="Genomic_DNA"/>
</dbReference>
<feature type="domain" description="HTH asnC-type" evidence="5">
    <location>
        <begin position="9"/>
        <end position="70"/>
    </location>
</feature>
<gene>
    <name evidence="6" type="primary">lrp_11</name>
    <name evidence="6" type="ORF">GALL_237730</name>
</gene>
<dbReference type="InterPro" id="IPR019888">
    <property type="entry name" value="Tscrpt_reg_AsnC-like"/>
</dbReference>
<dbReference type="GO" id="GO:0043565">
    <property type="term" value="F:sequence-specific DNA binding"/>
    <property type="evidence" value="ECO:0007669"/>
    <property type="project" value="InterPro"/>
</dbReference>
<dbReference type="PROSITE" id="PS00519">
    <property type="entry name" value="HTH_ASNC_1"/>
    <property type="match status" value="1"/>
</dbReference>
<accession>A0A1J5RQK1</accession>
<dbReference type="GO" id="GO:0005829">
    <property type="term" value="C:cytosol"/>
    <property type="evidence" value="ECO:0007669"/>
    <property type="project" value="TreeGrafter"/>
</dbReference>
<dbReference type="InterPro" id="IPR019885">
    <property type="entry name" value="Tscrpt_reg_HTH_AsnC-type_CS"/>
</dbReference>
<dbReference type="Gene3D" id="3.30.70.920">
    <property type="match status" value="1"/>
</dbReference>
<dbReference type="PANTHER" id="PTHR30154">
    <property type="entry name" value="LEUCINE-RESPONSIVE REGULATORY PROTEIN"/>
    <property type="match status" value="1"/>
</dbReference>
<dbReference type="Pfam" id="PF01037">
    <property type="entry name" value="AsnC_trans_reg"/>
    <property type="match status" value="1"/>
</dbReference>
<dbReference type="PROSITE" id="PS50943">
    <property type="entry name" value="HTH_CROC1"/>
    <property type="match status" value="1"/>
</dbReference>
<dbReference type="Pfam" id="PF13412">
    <property type="entry name" value="HTH_24"/>
    <property type="match status" value="1"/>
</dbReference>
<keyword evidence="1" id="KW-0805">Transcription regulation</keyword>
<evidence type="ECO:0000259" key="4">
    <source>
        <dbReference type="PROSITE" id="PS50943"/>
    </source>
</evidence>
<name>A0A1J5RQK1_9ZZZZ</name>
<dbReference type="PANTHER" id="PTHR30154:SF46">
    <property type="entry name" value="TRANSCRIPTIONAL REGULATORY PROTEIN"/>
    <property type="match status" value="1"/>
</dbReference>
<evidence type="ECO:0000256" key="1">
    <source>
        <dbReference type="ARBA" id="ARBA00023015"/>
    </source>
</evidence>
<keyword evidence="2" id="KW-0238">DNA-binding</keyword>
<evidence type="ECO:0000259" key="5">
    <source>
        <dbReference type="PROSITE" id="PS50956"/>
    </source>
</evidence>
<dbReference type="InterPro" id="IPR036390">
    <property type="entry name" value="WH_DNA-bd_sf"/>
</dbReference>
<dbReference type="Gene3D" id="1.10.10.10">
    <property type="entry name" value="Winged helix-like DNA-binding domain superfamily/Winged helix DNA-binding domain"/>
    <property type="match status" value="1"/>
</dbReference>
<organism evidence="6">
    <name type="scientific">mine drainage metagenome</name>
    <dbReference type="NCBI Taxonomy" id="410659"/>
    <lineage>
        <taxon>unclassified sequences</taxon>
        <taxon>metagenomes</taxon>
        <taxon>ecological metagenomes</taxon>
    </lineage>
</organism>
<dbReference type="InterPro" id="IPR011991">
    <property type="entry name" value="ArsR-like_HTH"/>
</dbReference>
<dbReference type="InterPro" id="IPR036388">
    <property type="entry name" value="WH-like_DNA-bd_sf"/>
</dbReference>
<dbReference type="PROSITE" id="PS50956">
    <property type="entry name" value="HTH_ASNC_2"/>
    <property type="match status" value="1"/>
</dbReference>
<evidence type="ECO:0000256" key="2">
    <source>
        <dbReference type="ARBA" id="ARBA00023125"/>
    </source>
</evidence>
<dbReference type="SUPFAM" id="SSF54909">
    <property type="entry name" value="Dimeric alpha+beta barrel"/>
    <property type="match status" value="1"/>
</dbReference>
<reference evidence="6" key="1">
    <citation type="submission" date="2016-10" db="EMBL/GenBank/DDBJ databases">
        <title>Sequence of Gallionella enrichment culture.</title>
        <authorList>
            <person name="Poehlein A."/>
            <person name="Muehling M."/>
            <person name="Daniel R."/>
        </authorList>
    </citation>
    <scope>NUCLEOTIDE SEQUENCE</scope>
</reference>
<dbReference type="AlphaFoldDB" id="A0A1J5RQK1"/>
<dbReference type="SUPFAM" id="SSF46785">
    <property type="entry name" value="Winged helix' DNA-binding domain"/>
    <property type="match status" value="1"/>
</dbReference>
<evidence type="ECO:0000256" key="3">
    <source>
        <dbReference type="ARBA" id="ARBA00023163"/>
    </source>
</evidence>
<evidence type="ECO:0000313" key="6">
    <source>
        <dbReference type="EMBL" id="OIQ94247.1"/>
    </source>
</evidence>
<dbReference type="CDD" id="cd00090">
    <property type="entry name" value="HTH_ARSR"/>
    <property type="match status" value="1"/>
</dbReference>
<dbReference type="GO" id="GO:0043200">
    <property type="term" value="P:response to amino acid"/>
    <property type="evidence" value="ECO:0007669"/>
    <property type="project" value="TreeGrafter"/>
</dbReference>
<dbReference type="InterPro" id="IPR001387">
    <property type="entry name" value="Cro/C1-type_HTH"/>
</dbReference>
<dbReference type="PRINTS" id="PR00033">
    <property type="entry name" value="HTHASNC"/>
</dbReference>
<dbReference type="FunFam" id="1.10.10.10:FF:000186">
    <property type="entry name" value="AsnC family transcriptional regulator"/>
    <property type="match status" value="1"/>
</dbReference>
<dbReference type="SMART" id="SM00344">
    <property type="entry name" value="HTH_ASNC"/>
    <property type="match status" value="1"/>
</dbReference>
<keyword evidence="3" id="KW-0804">Transcription</keyword>